<name>A0A0C3DDK7_9AGAM</name>
<dbReference type="AlphaFoldDB" id="A0A0C3DDK7"/>
<evidence type="ECO:0000256" key="5">
    <source>
        <dbReference type="SAM" id="MobiDB-lite"/>
    </source>
</evidence>
<feature type="compositionally biased region" description="Basic residues" evidence="5">
    <location>
        <begin position="1"/>
        <end position="10"/>
    </location>
</feature>
<dbReference type="PANTHER" id="PTHR13486">
    <property type="entry name" value="TELOMERE LENGTH AND SILENCING PROTEIN 1 TLS1 FAMILY MEMBER"/>
    <property type="match status" value="1"/>
</dbReference>
<dbReference type="Proteomes" id="UP000053989">
    <property type="component" value="Unassembled WGS sequence"/>
</dbReference>
<dbReference type="Pfam" id="PF07052">
    <property type="entry name" value="Hep_59"/>
    <property type="match status" value="1"/>
</dbReference>
<evidence type="ECO:0000313" key="6">
    <source>
        <dbReference type="EMBL" id="KIM58790.1"/>
    </source>
</evidence>
<evidence type="ECO:0000313" key="7">
    <source>
        <dbReference type="Proteomes" id="UP000053989"/>
    </source>
</evidence>
<dbReference type="OrthoDB" id="5627at2759"/>
<proteinExistence type="inferred from homology"/>
<dbReference type="EMBL" id="KN822081">
    <property type="protein sequence ID" value="KIM58790.1"/>
    <property type="molecule type" value="Genomic_DNA"/>
</dbReference>
<feature type="region of interest" description="Disordered" evidence="5">
    <location>
        <begin position="1"/>
        <end position="40"/>
    </location>
</feature>
<organism evidence="6 7">
    <name type="scientific">Scleroderma citrinum Foug A</name>
    <dbReference type="NCBI Taxonomy" id="1036808"/>
    <lineage>
        <taxon>Eukaryota</taxon>
        <taxon>Fungi</taxon>
        <taxon>Dikarya</taxon>
        <taxon>Basidiomycota</taxon>
        <taxon>Agaricomycotina</taxon>
        <taxon>Agaricomycetes</taxon>
        <taxon>Agaricomycetidae</taxon>
        <taxon>Boletales</taxon>
        <taxon>Sclerodermatineae</taxon>
        <taxon>Sclerodermataceae</taxon>
        <taxon>Scleroderma</taxon>
    </lineage>
</organism>
<evidence type="ECO:0000256" key="4">
    <source>
        <dbReference type="SAM" id="Coils"/>
    </source>
</evidence>
<comment type="subcellular location">
    <subcellularLocation>
        <location evidence="1">Nucleus</location>
    </subcellularLocation>
</comment>
<dbReference type="HOGENOM" id="CLU_053736_0_0_1"/>
<keyword evidence="7" id="KW-1185">Reference proteome</keyword>
<reference evidence="6 7" key="1">
    <citation type="submission" date="2014-04" db="EMBL/GenBank/DDBJ databases">
        <authorList>
            <consortium name="DOE Joint Genome Institute"/>
            <person name="Kuo A."/>
            <person name="Kohler A."/>
            <person name="Nagy L.G."/>
            <person name="Floudas D."/>
            <person name="Copeland A."/>
            <person name="Barry K.W."/>
            <person name="Cichocki N."/>
            <person name="Veneault-Fourrey C."/>
            <person name="LaButti K."/>
            <person name="Lindquist E.A."/>
            <person name="Lipzen A."/>
            <person name="Lundell T."/>
            <person name="Morin E."/>
            <person name="Murat C."/>
            <person name="Sun H."/>
            <person name="Tunlid A."/>
            <person name="Henrissat B."/>
            <person name="Grigoriev I.V."/>
            <person name="Hibbett D.S."/>
            <person name="Martin F."/>
            <person name="Nordberg H.P."/>
            <person name="Cantor M.N."/>
            <person name="Hua S.X."/>
        </authorList>
    </citation>
    <scope>NUCLEOTIDE SEQUENCE [LARGE SCALE GENOMIC DNA]</scope>
    <source>
        <strain evidence="6 7">Foug A</strain>
    </source>
</reference>
<comment type="similarity">
    <text evidence="2">Belongs to the TLS1 family.</text>
</comment>
<dbReference type="STRING" id="1036808.A0A0C3DDK7"/>
<evidence type="ECO:0000256" key="3">
    <source>
        <dbReference type="ARBA" id="ARBA00023242"/>
    </source>
</evidence>
<dbReference type="InParanoid" id="A0A0C3DDK7"/>
<feature type="non-terminal residue" evidence="6">
    <location>
        <position position="1"/>
    </location>
</feature>
<feature type="region of interest" description="Disordered" evidence="5">
    <location>
        <begin position="65"/>
        <end position="105"/>
    </location>
</feature>
<evidence type="ECO:0000256" key="2">
    <source>
        <dbReference type="ARBA" id="ARBA00007643"/>
    </source>
</evidence>
<accession>A0A0C3DDK7</accession>
<keyword evidence="4" id="KW-0175">Coiled coil</keyword>
<evidence type="ECO:0000256" key="1">
    <source>
        <dbReference type="ARBA" id="ARBA00004123"/>
    </source>
</evidence>
<dbReference type="PANTHER" id="PTHR13486:SF2">
    <property type="entry name" value="SPLICING FACTOR C9ORF78"/>
    <property type="match status" value="1"/>
</dbReference>
<dbReference type="GO" id="GO:0000398">
    <property type="term" value="P:mRNA splicing, via spliceosome"/>
    <property type="evidence" value="ECO:0007669"/>
    <property type="project" value="TreeGrafter"/>
</dbReference>
<dbReference type="InterPro" id="IPR010756">
    <property type="entry name" value="Tls1-like"/>
</dbReference>
<keyword evidence="3" id="KW-0539">Nucleus</keyword>
<sequence>MIKRRTRPQLHVRETSQEEDDTAQDAQKGSADEEDDKSLPLSELLELHKLRKSRQGIDIQKLSKGVVKWRKRRATEEDEHQDAGGLKPGAKVEEADNGGDAKARRAVRTSNFTQQTNAVDVNKHMTEKKAEVEEGSVTSSLTMLTCIPEVDLGMDARLKNIEETEKAKRQVTEERKERKKVVENDEEHLVATRFYRPYIKQKSDAEIMRNAKLEAMGISPPEQRQHRNDRPQIATDDMVCTRENPFVWCR</sequence>
<gene>
    <name evidence="6" type="ORF">SCLCIDRAFT_1218341</name>
</gene>
<feature type="coiled-coil region" evidence="4">
    <location>
        <begin position="154"/>
        <end position="184"/>
    </location>
</feature>
<protein>
    <submittedName>
        <fullName evidence="6">Uncharacterized protein</fullName>
    </submittedName>
</protein>
<reference evidence="7" key="2">
    <citation type="submission" date="2015-01" db="EMBL/GenBank/DDBJ databases">
        <title>Evolutionary Origins and Diversification of the Mycorrhizal Mutualists.</title>
        <authorList>
            <consortium name="DOE Joint Genome Institute"/>
            <consortium name="Mycorrhizal Genomics Consortium"/>
            <person name="Kohler A."/>
            <person name="Kuo A."/>
            <person name="Nagy L.G."/>
            <person name="Floudas D."/>
            <person name="Copeland A."/>
            <person name="Barry K.W."/>
            <person name="Cichocki N."/>
            <person name="Veneault-Fourrey C."/>
            <person name="LaButti K."/>
            <person name="Lindquist E.A."/>
            <person name="Lipzen A."/>
            <person name="Lundell T."/>
            <person name="Morin E."/>
            <person name="Murat C."/>
            <person name="Riley R."/>
            <person name="Ohm R."/>
            <person name="Sun H."/>
            <person name="Tunlid A."/>
            <person name="Henrissat B."/>
            <person name="Grigoriev I.V."/>
            <person name="Hibbett D.S."/>
            <person name="Martin F."/>
        </authorList>
    </citation>
    <scope>NUCLEOTIDE SEQUENCE [LARGE SCALE GENOMIC DNA]</scope>
    <source>
        <strain evidence="7">Foug A</strain>
    </source>
</reference>
<feature type="compositionally biased region" description="Basic and acidic residues" evidence="5">
    <location>
        <begin position="90"/>
        <end position="103"/>
    </location>
</feature>
<dbReference type="GO" id="GO:0005681">
    <property type="term" value="C:spliceosomal complex"/>
    <property type="evidence" value="ECO:0007669"/>
    <property type="project" value="TreeGrafter"/>
</dbReference>